<keyword evidence="2" id="KW-1133">Transmembrane helix</keyword>
<keyword evidence="2" id="KW-0472">Membrane</keyword>
<sequence length="943" mass="102193">MSSATDADYPEVPAYLGLQSTECVVWSRQWPLLEAPYKIPKVDMYKFNAKSSWFRRDDDSNFAGNPSAAASVQGSTNPTLDRDQIAMSDAGPQNASAVVKLNAVNRISVVSSILELLSSPQAQEAFTPLRRGTNSQTGEHTQRLIIPPVRVTTGSFTDVCGNARGVMTFAVTAAQEEDLHQFFCRAAYVLCNFCNMYILSVLASHTLCKVTASDSPEDVNRKLGIALKLCTQTDTCTVRDLDHYVSHKVTHHCTSFFIPGNAILHEILALSLQKPSGILTIVLRAEIPDSLLTAEHLKFVRGNVQALRTMLQASQVLQLYRYLLAANAGGDEHQQAAFDLQMQQFVSRTPYNLGAICALTYYTSQSKSRECAKNPALMGYIFVYGKNAPDLNSCAFPITEKATRTYDMVLHRIRGDLLYVQELPDVFPYHIAVDNGIQIDAELSSHFAKLGLYGQRSDATSGCLSLSVVKNDPNSEPSVEHLAKFINLMSSCRRLCSKRFTIVLAVNFQVKQDSNAQSQHSGTSRWALLESTLGEQPLALTATKQVEEELQLIFSNATGQSSLMCTLGSFLPVVRSTGAELNTLVECVMFVREKARVIPQIAAASVVAPVNQEHEHVPNASAADCALAVAEEYMTVFASQPWDVQDGHAASIHHVRVGRSMSLSRMCSEPALSSAVTLTEKSRSVTDLAQESAPQQIRQNAPRFVLPTAQFGMGNIPGHTSGGGTQPMQATELAPPAVCQQEAAESQDGILARIAAIVRRIISALTPNRDEPSERPDSQDSAAGDPTAPDTRAACAPESEAYTQWVEQQLRMDGSGAGHFGVPARAPQTLEIRPSMEGRNAPTCPPVRDVLLALLASTSCKIFMVSALAAILIAAIYVGVIRSRCVTHLASCDIAVASGLPCTLILILLCSLTVEYLLRNRQQDTLQEPSVAPAVPVALGATR</sequence>
<comment type="caution">
    <text evidence="3">The sequence shown here is derived from an EMBL/GenBank/DDBJ whole genome shotgun (WGS) entry which is preliminary data.</text>
</comment>
<dbReference type="RefSeq" id="WP_114211807.1">
    <property type="nucleotide sequence ID" value="NZ_QLIV01000013.1"/>
</dbReference>
<organism evidence="3">
    <name type="scientific">Anaplasma marginale</name>
    <dbReference type="NCBI Taxonomy" id="770"/>
    <lineage>
        <taxon>Bacteria</taxon>
        <taxon>Pseudomonadati</taxon>
        <taxon>Pseudomonadota</taxon>
        <taxon>Alphaproteobacteria</taxon>
        <taxon>Rickettsiales</taxon>
        <taxon>Anaplasmataceae</taxon>
        <taxon>Anaplasma</taxon>
    </lineage>
</organism>
<dbReference type="EMBL" id="VTCY01000013">
    <property type="protein sequence ID" value="KAB0451341.1"/>
    <property type="molecule type" value="Genomic_DNA"/>
</dbReference>
<proteinExistence type="predicted"/>
<name>A0A643CK58_ANAMA</name>
<protein>
    <submittedName>
        <fullName evidence="3">Uncharacterized protein</fullName>
    </submittedName>
</protein>
<accession>A0A643CK58</accession>
<feature type="transmembrane region" description="Helical" evidence="2">
    <location>
        <begin position="894"/>
        <end position="918"/>
    </location>
</feature>
<keyword evidence="2" id="KW-0812">Transmembrane</keyword>
<evidence type="ECO:0000313" key="3">
    <source>
        <dbReference type="EMBL" id="KAB0451341.1"/>
    </source>
</evidence>
<feature type="region of interest" description="Disordered" evidence="1">
    <location>
        <begin position="766"/>
        <end position="797"/>
    </location>
</feature>
<gene>
    <name evidence="3" type="ORF">FY207_03960</name>
</gene>
<dbReference type="AlphaFoldDB" id="A0A643CK58"/>
<evidence type="ECO:0000256" key="2">
    <source>
        <dbReference type="SAM" id="Phobius"/>
    </source>
</evidence>
<evidence type="ECO:0000256" key="1">
    <source>
        <dbReference type="SAM" id="MobiDB-lite"/>
    </source>
</evidence>
<feature type="compositionally biased region" description="Basic and acidic residues" evidence="1">
    <location>
        <begin position="768"/>
        <end position="778"/>
    </location>
</feature>
<feature type="transmembrane region" description="Helical" evidence="2">
    <location>
        <begin position="862"/>
        <end position="882"/>
    </location>
</feature>
<reference evidence="3" key="1">
    <citation type="submission" date="2019-08" db="EMBL/GenBank/DDBJ databases">
        <authorList>
            <person name="Amaro Estrada I."/>
            <person name="Quiroz Castaneda R.E."/>
            <person name="Martinez Ocampo F."/>
            <person name="Rodriguez Camarillo S.D."/>
        </authorList>
    </citation>
    <scope>NUCLEOTIDE SEQUENCE</scope>
    <source>
        <strain evidence="3">MEX-30-184-02</strain>
    </source>
</reference>